<dbReference type="GO" id="GO:0003677">
    <property type="term" value="F:DNA binding"/>
    <property type="evidence" value="ECO:0007669"/>
    <property type="project" value="UniProtKB-KW"/>
</dbReference>
<keyword evidence="5" id="KW-0804">Transcription</keyword>
<dbReference type="PANTHER" id="PTHR40661">
    <property type="match status" value="1"/>
</dbReference>
<evidence type="ECO:0000313" key="8">
    <source>
        <dbReference type="Proteomes" id="UP000000268"/>
    </source>
</evidence>
<dbReference type="KEGG" id="amr:AM1_5806"/>
<dbReference type="InterPro" id="IPR010982">
    <property type="entry name" value="Lambda_DNA-bd_dom_sf"/>
</dbReference>
<dbReference type="Proteomes" id="UP000000268">
    <property type="component" value="Chromosome"/>
</dbReference>
<protein>
    <submittedName>
        <fullName evidence="7">Peptidase, S24 family</fullName>
    </submittedName>
</protein>
<dbReference type="InterPro" id="IPR036286">
    <property type="entry name" value="LexA/Signal_pep-like_sf"/>
</dbReference>
<evidence type="ECO:0000256" key="5">
    <source>
        <dbReference type="ARBA" id="ARBA00023163"/>
    </source>
</evidence>
<name>B0C0F7_ACAM1</name>
<accession>B0C0F7</accession>
<dbReference type="InterPro" id="IPR015927">
    <property type="entry name" value="Peptidase_S24_S26A/B/C"/>
</dbReference>
<keyword evidence="1" id="KW-0645">Protease</keyword>
<dbReference type="EMBL" id="CP000828">
    <property type="protein sequence ID" value="ABW30750.1"/>
    <property type="molecule type" value="Genomic_DNA"/>
</dbReference>
<dbReference type="PANTHER" id="PTHR40661:SF3">
    <property type="entry name" value="FELS-1 PROPHAGE TRANSCRIPTIONAL REGULATOR"/>
    <property type="match status" value="1"/>
</dbReference>
<keyword evidence="4" id="KW-0238">DNA-binding</keyword>
<dbReference type="SUPFAM" id="SSF47413">
    <property type="entry name" value="lambda repressor-like DNA-binding domains"/>
    <property type="match status" value="1"/>
</dbReference>
<dbReference type="PROSITE" id="PS50943">
    <property type="entry name" value="HTH_CROC1"/>
    <property type="match status" value="1"/>
</dbReference>
<dbReference type="InterPro" id="IPR039418">
    <property type="entry name" value="LexA-like"/>
</dbReference>
<reference evidence="7 8" key="1">
    <citation type="journal article" date="2008" name="Proc. Natl. Acad. Sci. U.S.A.">
        <title>Niche adaptation and genome expansion in the chlorophyll d-producing cyanobacterium Acaryochloris marina.</title>
        <authorList>
            <person name="Swingley W.D."/>
            <person name="Chen M."/>
            <person name="Cheung P.C."/>
            <person name="Conrad A.L."/>
            <person name="Dejesa L.C."/>
            <person name="Hao J."/>
            <person name="Honchak B.M."/>
            <person name="Karbach L.E."/>
            <person name="Kurdoglu A."/>
            <person name="Lahiri S."/>
            <person name="Mastrian S.D."/>
            <person name="Miyashita H."/>
            <person name="Page L."/>
            <person name="Ramakrishna P."/>
            <person name="Satoh S."/>
            <person name="Sattley W.M."/>
            <person name="Shimada Y."/>
            <person name="Taylor H.L."/>
            <person name="Tomo T."/>
            <person name="Tsuchiya T."/>
            <person name="Wang Z.T."/>
            <person name="Raymond J."/>
            <person name="Mimuro M."/>
            <person name="Blankenship R.E."/>
            <person name="Touchman J.W."/>
        </authorList>
    </citation>
    <scope>NUCLEOTIDE SEQUENCE [LARGE SCALE GENOMIC DNA]</scope>
    <source>
        <strain evidence="8">MBIC 11017</strain>
    </source>
</reference>
<dbReference type="Gene3D" id="2.10.109.10">
    <property type="entry name" value="Umud Fragment, subunit A"/>
    <property type="match status" value="1"/>
</dbReference>
<evidence type="ECO:0000256" key="3">
    <source>
        <dbReference type="ARBA" id="ARBA00023015"/>
    </source>
</evidence>
<dbReference type="PROSITE" id="PS00501">
    <property type="entry name" value="SPASE_I_1"/>
    <property type="match status" value="1"/>
</dbReference>
<dbReference type="GO" id="GO:0016020">
    <property type="term" value="C:membrane"/>
    <property type="evidence" value="ECO:0007669"/>
    <property type="project" value="InterPro"/>
</dbReference>
<dbReference type="GO" id="GO:0006508">
    <property type="term" value="P:proteolysis"/>
    <property type="evidence" value="ECO:0007669"/>
    <property type="project" value="UniProtKB-KW"/>
</dbReference>
<evidence type="ECO:0000256" key="1">
    <source>
        <dbReference type="ARBA" id="ARBA00022670"/>
    </source>
</evidence>
<evidence type="ECO:0000256" key="2">
    <source>
        <dbReference type="ARBA" id="ARBA00022801"/>
    </source>
</evidence>
<dbReference type="InterPro" id="IPR001387">
    <property type="entry name" value="Cro/C1-type_HTH"/>
</dbReference>
<dbReference type="HOGENOM" id="CLU_066192_1_2_3"/>
<organism evidence="7 8">
    <name type="scientific">Acaryochloris marina (strain MBIC 11017)</name>
    <dbReference type="NCBI Taxonomy" id="329726"/>
    <lineage>
        <taxon>Bacteria</taxon>
        <taxon>Bacillati</taxon>
        <taxon>Cyanobacteriota</taxon>
        <taxon>Cyanophyceae</taxon>
        <taxon>Acaryochloridales</taxon>
        <taxon>Acaryochloridaceae</taxon>
        <taxon>Acaryochloris</taxon>
    </lineage>
</organism>
<dbReference type="AlphaFoldDB" id="B0C0F7"/>
<evidence type="ECO:0000259" key="6">
    <source>
        <dbReference type="PROSITE" id="PS50943"/>
    </source>
</evidence>
<keyword evidence="3" id="KW-0805">Transcription regulation</keyword>
<sequence>MDIPMRKVFNADSFTGRMAILVDEYKNATHLAKVVGVNDRTIRKWMAGTEPARNYLELLAEKLEVNIEWLVLGRGPIRRADGGIGDGTYVQIPLYDVRAGAGEGMIAEDKEQIEELMAFSRSWIRSELRTSPAHLSLIHVSGDSMEPTLRPGDVVLVDQHQAEGGTDGVYVLRRDGHLQIKRLHWLSGKVLKIISDNPIYQPIEVDLSQLTEEFQIIGRVIWGGKRF</sequence>
<evidence type="ECO:0000313" key="7">
    <source>
        <dbReference type="EMBL" id="ABW30750.1"/>
    </source>
</evidence>
<dbReference type="Pfam" id="PF00717">
    <property type="entry name" value="Peptidase_S24"/>
    <property type="match status" value="1"/>
</dbReference>
<dbReference type="SUPFAM" id="SSF51306">
    <property type="entry name" value="LexA/Signal peptidase"/>
    <property type="match status" value="1"/>
</dbReference>
<dbReference type="Gene3D" id="1.10.260.40">
    <property type="entry name" value="lambda repressor-like DNA-binding domains"/>
    <property type="match status" value="1"/>
</dbReference>
<dbReference type="CDD" id="cd00093">
    <property type="entry name" value="HTH_XRE"/>
    <property type="match status" value="1"/>
</dbReference>
<feature type="domain" description="HTH cro/C1-type" evidence="6">
    <location>
        <begin position="31"/>
        <end position="70"/>
    </location>
</feature>
<dbReference type="GO" id="GO:0004252">
    <property type="term" value="F:serine-type endopeptidase activity"/>
    <property type="evidence" value="ECO:0007669"/>
    <property type="project" value="InterPro"/>
</dbReference>
<dbReference type="CDD" id="cd06529">
    <property type="entry name" value="S24_LexA-like"/>
    <property type="match status" value="1"/>
</dbReference>
<proteinExistence type="predicted"/>
<keyword evidence="2" id="KW-0378">Hydrolase</keyword>
<dbReference type="InterPro" id="IPR019756">
    <property type="entry name" value="Pept_S26A_signal_pept_1_Ser-AS"/>
</dbReference>
<keyword evidence="8" id="KW-1185">Reference proteome</keyword>
<evidence type="ECO:0000256" key="4">
    <source>
        <dbReference type="ARBA" id="ARBA00023125"/>
    </source>
</evidence>
<dbReference type="eggNOG" id="COG2932">
    <property type="taxonomic scope" value="Bacteria"/>
</dbReference>
<gene>
    <name evidence="7" type="ordered locus">AM1_5806</name>
</gene>